<dbReference type="PANTHER" id="PTHR15690:SF0">
    <property type="entry name" value="NUCLEAR RECEPTOR COACTIVATOR 6"/>
    <property type="match status" value="1"/>
</dbReference>
<dbReference type="InterPro" id="IPR032715">
    <property type="entry name" value="NCOA6_TRADD-N"/>
</dbReference>
<feature type="region of interest" description="Disordered" evidence="1">
    <location>
        <begin position="289"/>
        <end position="309"/>
    </location>
</feature>
<feature type="compositionally biased region" description="Low complexity" evidence="1">
    <location>
        <begin position="791"/>
        <end position="804"/>
    </location>
</feature>
<feature type="region of interest" description="Disordered" evidence="1">
    <location>
        <begin position="743"/>
        <end position="804"/>
    </location>
</feature>
<feature type="region of interest" description="Disordered" evidence="1">
    <location>
        <begin position="680"/>
        <end position="707"/>
    </location>
</feature>
<feature type="compositionally biased region" description="Pro residues" evidence="1">
    <location>
        <begin position="1988"/>
        <end position="1997"/>
    </location>
</feature>
<comment type="caution">
    <text evidence="3">The sequence shown here is derived from an EMBL/GenBank/DDBJ whole genome shotgun (WGS) entry which is preliminary data.</text>
</comment>
<gene>
    <name evidence="3" type="ORF">BaRGS_00024661</name>
</gene>
<feature type="region of interest" description="Disordered" evidence="1">
    <location>
        <begin position="2274"/>
        <end position="2394"/>
    </location>
</feature>
<keyword evidence="4" id="KW-1185">Reference proteome</keyword>
<name>A0ABD0KAF7_9CAEN</name>
<feature type="region of interest" description="Disordered" evidence="1">
    <location>
        <begin position="832"/>
        <end position="867"/>
    </location>
</feature>
<evidence type="ECO:0000259" key="2">
    <source>
        <dbReference type="Pfam" id="PF13820"/>
    </source>
</evidence>
<feature type="compositionally biased region" description="Basic and acidic residues" evidence="1">
    <location>
        <begin position="2363"/>
        <end position="2373"/>
    </location>
</feature>
<protein>
    <recommendedName>
        <fullName evidence="2">Nuclear receptor coactivator 6 TRADD-N domain-containing protein</fullName>
    </recommendedName>
</protein>
<feature type="compositionally biased region" description="Polar residues" evidence="1">
    <location>
        <begin position="583"/>
        <end position="592"/>
    </location>
</feature>
<feature type="compositionally biased region" description="Polar residues" evidence="1">
    <location>
        <begin position="633"/>
        <end position="657"/>
    </location>
</feature>
<feature type="compositionally biased region" description="Polar residues" evidence="1">
    <location>
        <begin position="2319"/>
        <end position="2335"/>
    </location>
</feature>
<feature type="compositionally biased region" description="Pro residues" evidence="1">
    <location>
        <begin position="1972"/>
        <end position="1981"/>
    </location>
</feature>
<feature type="region of interest" description="Disordered" evidence="1">
    <location>
        <begin position="633"/>
        <end position="666"/>
    </location>
</feature>
<feature type="compositionally biased region" description="Basic and acidic residues" evidence="1">
    <location>
        <begin position="2219"/>
        <end position="2240"/>
    </location>
</feature>
<feature type="compositionally biased region" description="Basic residues" evidence="1">
    <location>
        <begin position="355"/>
        <end position="364"/>
    </location>
</feature>
<evidence type="ECO:0000313" key="3">
    <source>
        <dbReference type="EMBL" id="KAK7484049.1"/>
    </source>
</evidence>
<evidence type="ECO:0000256" key="1">
    <source>
        <dbReference type="SAM" id="MobiDB-lite"/>
    </source>
</evidence>
<sequence length="2394" mass="245252">MGPQEDYIETVVTCEGDFHDPQLPRRLECFRQQLKDLLLADTHKPLILKKVEPWNSVRVTFNIPREAALRLKQLAEQGSASLRRLGVLAVQIDGDRLVSLTLATPNNQHAELIIRTHDASAQATTAGPSQASATVGAAAFDTGLPSSSDELGSPGPSSMEVTRKNIEEYLRQGSLFNSILAPSTGAGPGGGPDMNGPGSDVFKTPSCDSGPFRLNSVGSEILAGPSGVANFQQRSQFTPGGSLVSGVGAGAYSSAFSAGTPGPGGRGSRLAAPGQQSLATALPQTAAVGFNMHGLPPPPPYPHGHAAGVVNNVGRQGKKVTASSPLLVNLLQTEPLAGGAGLNSKNLDPNEPPKPRKRRRKKKDKQVTATSVGEGEQSALGSLLPMNPGGPFSSVLNDTGPLPEDMNTLVNRPTSPPLPLPSPRLSIGSTSVAAPVVDRGVGDDRRVRSPPSASAALAAMAESQRMSDADSSDAIINPYTGQLEPRDSLTDLSPGKKDPHKTRKSPSISDNLVMSDIACGFSSTSNVVPSVAAALDSVIERAAAADPLRLDTVLPSVPAGSAGRNERHTATSVLSSAREGQERNSAVTSVTASLAPPRAHGLASDSLIGRLQELVSQSAPVVSSATPIYAQHPSITTQSASRTPALSLSDSTANGHRQTPPGVVPASPAALIRSQLTVNGPITSHTSPKTVSAGTGTTMGQDVSSPQRTGAVPAVYSGNPHTMPLHVQSSVRPTPHRPHSVHNVHNAGGSDGTVSATSVQEQHPPVTRSESTLHRPPVSATDRGPTPSQEVTTSTSVPIPTTSATITSSDTLNLLNSSPARLSSALGAVAQHSTDTTSINTASPVGSKALSEGDDNSNHSGIGPDGIADGTAATVTLLDGSSTKTYNHDSGLGSASERSDDTPSEPGDGEYHTNATETPGSMESNTITVGYVHVNEHSAHIYNKEIKEQPVLKDIAHLSAQQDTSSLATGVKMLSEDPMHSMSHLVKSSTMAMLTGKESSAALPLSRAVSTVATVSASQQPQQSTASKSKGIANCQVTAVHQNGPVRSYSPNQPTALTAPHGPAKASSPGQPPHRDPLVAPHSHSQVLTHSNSLVVNSHGDGGAPSAAAVVSLPGVSASPAIVTSVTHAAAACVTTASAVAKYSHGDSVAHNSAPLSSAAAERQNKPEHDHNASLTTTATSEKGVLSNAVKQRMARLSTSAAASSSAEAAKPSGLDPGSMPPELIAASARDASDMDILEATQHLYHAHENVSNDTPHSPVFENDDLVLGGERGLTGFLEADVRHSATNGGGVGGVSTDARAGSNITSIYSKRSSPVNVNMLNHIYAPGLPLPRRLTESVQRLVKPLPATENSLPQARACKSPGTSSSRHNSNGASSPGRASQGGARSPGVSTAVTVSRMLSYDKTAMSQAGFVINSSTAASSVGGPVGYLPSSHPAHTMQDVCSSASVTCCANSTLSSTPHVLSNVQPTSHMVTAPYTLSSSYPVSAPHHPAAASMYNQPVSSFVSAPCYSSPVPRPELHTTVGGAVHFPTASTFAATTHLLTSTHQSVVASSSSLISSAAASSLSHDTLPPRLQHPPRSHSMQGVQNPHSTSSTVSTAHVSSIPVSLQLPRSSAVGSVSSSVSSSLAVSAGHEGVSGAGHSLPPVLRLPGHVPRPSPGQHVTVCNNLPMRHSADSGLPPRLTVTAAPVSLAAVSTHSTSVSCAASSLHTSSSPSCVIATSSSAPSLASNVAAVSCPPTSAVKPHTEPGPVASTVTVTHQKVASLPAEPSSGVVLGHVAGTVSSAKTSESEHVSVVTSKSVARDIAPQAATMTVVESSSGSRESSEVGETGVKGQTAEPDDSLGKVVSRTVTTHHNKPEGPESAVPATTAAVSVTRPTPPAACSGTNKELGDEPVQVENGVDSLAKGSVLTVASKQSSAASATETESAVGQAGETGGRNSDVGGSPSVVHEAEVSSEGMQSVQPTSSEKPPQLQPPPPPLIPTVVPSATPPPPPLTPVPQELTKREHPPQAATASHSAEPAHTDRVNPDRTEMPSASSTATTVSSSRTDLPSETVSTAVSTAAEPAASVVKNSSSQPTAEDSSAVDSKQANDEDGKSAAKTQKMGSDSANLDAAPSEVSAPSAPKPSSSQPVSQSMPELSSEDSTRSRRITRKRKSTQSESDSSEPPQKISTESGSGVGNSRDKSSDRDGGRAATSTTASDQPPKLQREGKRTTSATEETEKDKEKGGSKDSSHHHERNIIEATPEEIAKKQAAASGKRRTYYVYVPEKSLTYFDTPVLQGRTRSQSSHTTTKDGAVTTPPNAAPAAAAAANATSSASGSQLTPSSGQPTSQPASGQKEEGNEASTSGSKRSTRLRTKGRHLLKFETEQEKEQLLQSYNADSSSSKRKRGKEHR</sequence>
<dbReference type="InterPro" id="IPR026638">
    <property type="entry name" value="NCOA6"/>
</dbReference>
<feature type="compositionally biased region" description="Polar residues" evidence="1">
    <location>
        <begin position="752"/>
        <end position="761"/>
    </location>
</feature>
<feature type="compositionally biased region" description="Polar residues" evidence="1">
    <location>
        <begin position="2099"/>
        <end position="2109"/>
    </location>
</feature>
<feature type="compositionally biased region" description="Basic and acidic residues" evidence="1">
    <location>
        <begin position="1163"/>
        <end position="1172"/>
    </location>
</feature>
<feature type="compositionally biased region" description="Polar residues" evidence="1">
    <location>
        <begin position="2158"/>
        <end position="2175"/>
    </location>
</feature>
<feature type="compositionally biased region" description="Low complexity" evidence="1">
    <location>
        <begin position="1813"/>
        <end position="1832"/>
    </location>
</feature>
<feature type="compositionally biased region" description="Low complexity" evidence="1">
    <location>
        <begin position="2035"/>
        <end position="2048"/>
    </location>
</feature>
<feature type="region of interest" description="Disordered" evidence="1">
    <location>
        <begin position="1810"/>
        <end position="1894"/>
    </location>
</feature>
<feature type="region of interest" description="Disordered" evidence="1">
    <location>
        <begin position="337"/>
        <end position="426"/>
    </location>
</feature>
<feature type="compositionally biased region" description="Basic and acidic residues" evidence="1">
    <location>
        <begin position="2019"/>
        <end position="2032"/>
    </location>
</feature>
<feature type="region of interest" description="Disordered" evidence="1">
    <location>
        <begin position="882"/>
        <end position="923"/>
    </location>
</feature>
<feature type="compositionally biased region" description="Low complexity" evidence="1">
    <location>
        <begin position="1365"/>
        <end position="1376"/>
    </location>
</feature>
<dbReference type="Proteomes" id="UP001519460">
    <property type="component" value="Unassembled WGS sequence"/>
</dbReference>
<feature type="compositionally biased region" description="Low complexity" evidence="1">
    <location>
        <begin position="1863"/>
        <end position="1876"/>
    </location>
</feature>
<feature type="compositionally biased region" description="Low complexity" evidence="1">
    <location>
        <begin position="2298"/>
        <end position="2318"/>
    </location>
</feature>
<feature type="region of interest" description="Disordered" evidence="1">
    <location>
        <begin position="1916"/>
        <end position="2261"/>
    </location>
</feature>
<dbReference type="EMBL" id="JACVVK020000216">
    <property type="protein sequence ID" value="KAK7484049.1"/>
    <property type="molecule type" value="Genomic_DNA"/>
</dbReference>
<feature type="compositionally biased region" description="Low complexity" evidence="1">
    <location>
        <begin position="2113"/>
        <end position="2138"/>
    </location>
</feature>
<feature type="region of interest" description="Disordered" evidence="1">
    <location>
        <begin position="439"/>
        <end position="509"/>
    </location>
</feature>
<feature type="domain" description="Nuclear receptor coactivator 6 TRADD-N" evidence="2">
    <location>
        <begin position="9"/>
        <end position="133"/>
    </location>
</feature>
<feature type="compositionally biased region" description="Polar residues" evidence="1">
    <location>
        <begin position="2070"/>
        <end position="2088"/>
    </location>
</feature>
<feature type="compositionally biased region" description="Basic residues" evidence="1">
    <location>
        <begin position="2147"/>
        <end position="2156"/>
    </location>
</feature>
<evidence type="ECO:0000313" key="4">
    <source>
        <dbReference type="Proteomes" id="UP001519460"/>
    </source>
</evidence>
<feature type="compositionally biased region" description="Polar residues" evidence="1">
    <location>
        <begin position="913"/>
        <end position="923"/>
    </location>
</feature>
<feature type="compositionally biased region" description="Basic residues" evidence="1">
    <location>
        <begin position="2385"/>
        <end position="2394"/>
    </location>
</feature>
<feature type="region of interest" description="Disordered" evidence="1">
    <location>
        <begin position="182"/>
        <end position="207"/>
    </location>
</feature>
<feature type="region of interest" description="Disordered" evidence="1">
    <location>
        <begin position="1155"/>
        <end position="1223"/>
    </location>
</feature>
<feature type="compositionally biased region" description="Low complexity" evidence="1">
    <location>
        <begin position="1198"/>
        <end position="1213"/>
    </location>
</feature>
<feature type="region of interest" description="Disordered" evidence="1">
    <location>
        <begin position="1564"/>
        <end position="1596"/>
    </location>
</feature>
<dbReference type="Pfam" id="PF13820">
    <property type="entry name" value="NCOA6_TRADD-N"/>
    <property type="match status" value="1"/>
</dbReference>
<feature type="region of interest" description="Disordered" evidence="1">
    <location>
        <begin position="1346"/>
        <end position="1391"/>
    </location>
</feature>
<feature type="region of interest" description="Disordered" evidence="1">
    <location>
        <begin position="1043"/>
        <end position="1084"/>
    </location>
</feature>
<feature type="compositionally biased region" description="Basic and acidic residues" evidence="1">
    <location>
        <begin position="484"/>
        <end position="497"/>
    </location>
</feature>
<feature type="region of interest" description="Disordered" evidence="1">
    <location>
        <begin position="558"/>
        <end position="592"/>
    </location>
</feature>
<accession>A0ABD0KAF7</accession>
<feature type="compositionally biased region" description="Basic residues" evidence="1">
    <location>
        <begin position="2351"/>
        <end position="2362"/>
    </location>
</feature>
<organism evidence="3 4">
    <name type="scientific">Batillaria attramentaria</name>
    <dbReference type="NCBI Taxonomy" id="370345"/>
    <lineage>
        <taxon>Eukaryota</taxon>
        <taxon>Metazoa</taxon>
        <taxon>Spiralia</taxon>
        <taxon>Lophotrochozoa</taxon>
        <taxon>Mollusca</taxon>
        <taxon>Gastropoda</taxon>
        <taxon>Caenogastropoda</taxon>
        <taxon>Sorbeoconcha</taxon>
        <taxon>Cerithioidea</taxon>
        <taxon>Batillariidae</taxon>
        <taxon>Batillaria</taxon>
    </lineage>
</organism>
<feature type="compositionally biased region" description="Polar residues" evidence="1">
    <location>
        <begin position="1957"/>
        <end position="1969"/>
    </location>
</feature>
<feature type="compositionally biased region" description="Low complexity" evidence="1">
    <location>
        <begin position="1917"/>
        <end position="1928"/>
    </location>
</feature>
<feature type="compositionally biased region" description="Polar residues" evidence="1">
    <location>
        <begin position="2049"/>
        <end position="2060"/>
    </location>
</feature>
<feature type="compositionally biased region" description="Basic and acidic residues" evidence="1">
    <location>
        <begin position="2181"/>
        <end position="2191"/>
    </location>
</feature>
<feature type="compositionally biased region" description="Polar residues" evidence="1">
    <location>
        <begin position="832"/>
        <end position="844"/>
    </location>
</feature>
<reference evidence="3 4" key="1">
    <citation type="journal article" date="2023" name="Sci. Data">
        <title>Genome assembly of the Korean intertidal mud-creeper Batillaria attramentaria.</title>
        <authorList>
            <person name="Patra A.K."/>
            <person name="Ho P.T."/>
            <person name="Jun S."/>
            <person name="Lee S.J."/>
            <person name="Kim Y."/>
            <person name="Won Y.J."/>
        </authorList>
    </citation>
    <scope>NUCLEOTIDE SEQUENCE [LARGE SCALE GENOMIC DNA]</scope>
    <source>
        <strain evidence="3">Wonlab-2016</strain>
    </source>
</reference>
<feature type="compositionally biased region" description="Low complexity" evidence="1">
    <location>
        <begin position="449"/>
        <end position="463"/>
    </location>
</feature>
<proteinExistence type="predicted"/>
<dbReference type="PANTHER" id="PTHR15690">
    <property type="entry name" value="NUCLEAR RECEPTOR COACTIVATOR 6"/>
    <property type="match status" value="1"/>
</dbReference>
<feature type="compositionally biased region" description="Polar residues" evidence="1">
    <location>
        <begin position="2374"/>
        <end position="2383"/>
    </location>
</feature>